<evidence type="ECO:0000313" key="2">
    <source>
        <dbReference type="EMBL" id="QGZ63198.1"/>
    </source>
</evidence>
<keyword evidence="3" id="KW-1185">Reference proteome</keyword>
<dbReference type="KEGG" id="pacs:FAZ98_15440"/>
<evidence type="ECO:0000259" key="1">
    <source>
        <dbReference type="Pfam" id="PF01814"/>
    </source>
</evidence>
<dbReference type="PANTHER" id="PTHR35585:SF1">
    <property type="entry name" value="HHE DOMAIN PROTEIN (AFU_ORTHOLOGUE AFUA_4G00730)"/>
    <property type="match status" value="1"/>
</dbReference>
<dbReference type="Pfam" id="PF01814">
    <property type="entry name" value="Hemerythrin"/>
    <property type="match status" value="1"/>
</dbReference>
<evidence type="ECO:0000313" key="3">
    <source>
        <dbReference type="Proteomes" id="UP000433577"/>
    </source>
</evidence>
<accession>A0A7Z2GJX8</accession>
<dbReference type="PANTHER" id="PTHR35585">
    <property type="entry name" value="HHE DOMAIN PROTEIN (AFU_ORTHOLOGUE AFUA_4G00730)"/>
    <property type="match status" value="1"/>
</dbReference>
<gene>
    <name evidence="2" type="ORF">FAZ98_15440</name>
</gene>
<proteinExistence type="predicted"/>
<protein>
    <submittedName>
        <fullName evidence="2">Hemerythrin domain-containing protein</fullName>
    </submittedName>
</protein>
<dbReference type="InterPro" id="IPR012312">
    <property type="entry name" value="Hemerythrin-like"/>
</dbReference>
<dbReference type="Gene3D" id="1.20.120.520">
    <property type="entry name" value="nmb1532 protein domain like"/>
    <property type="match status" value="1"/>
</dbReference>
<dbReference type="OrthoDB" id="5512987at2"/>
<dbReference type="AlphaFoldDB" id="A0A7Z2GJX8"/>
<name>A0A7Z2GJX8_9BURK</name>
<organism evidence="2 3">
    <name type="scientific">Paraburkholderia acidisoli</name>
    <dbReference type="NCBI Taxonomy" id="2571748"/>
    <lineage>
        <taxon>Bacteria</taxon>
        <taxon>Pseudomonadati</taxon>
        <taxon>Pseudomonadota</taxon>
        <taxon>Betaproteobacteria</taxon>
        <taxon>Burkholderiales</taxon>
        <taxon>Burkholderiaceae</taxon>
        <taxon>Paraburkholderia</taxon>
    </lineage>
</organism>
<dbReference type="RefSeq" id="WP_158952191.1">
    <property type="nucleotide sequence ID" value="NZ_CP046914.1"/>
</dbReference>
<dbReference type="Proteomes" id="UP000433577">
    <property type="component" value="Chromosome 2"/>
</dbReference>
<sequence>MSRHAPTQSTPTSASRTHREVDAIQLLTDDHRAVQKLFDAFEQTSKHDLEATAALVRRACEELTVHTMIEEELLYPAAKEALDDDDAPDVEEAYVEHFLVKVLIDKFARLKAGEPGFEATFKVMSEMVRHHIEEEETDLFPKLRKSHADLGELGKKMLKRQRELEAKLPKDAGDNTMRLH</sequence>
<reference evidence="2 3" key="1">
    <citation type="submission" date="2019-12" db="EMBL/GenBank/DDBJ databases">
        <title>Paraburkholderia acidiphila 7Q-K02 sp. nov and Paraburkholderia acidisoli DHF22 sp. nov., two strains isolated from forest soil.</title>
        <authorList>
            <person name="Gao Z."/>
            <person name="Qiu L."/>
        </authorList>
    </citation>
    <scope>NUCLEOTIDE SEQUENCE [LARGE SCALE GENOMIC DNA]</scope>
    <source>
        <strain evidence="2 3">DHF22</strain>
    </source>
</reference>
<dbReference type="EMBL" id="CP046914">
    <property type="protein sequence ID" value="QGZ63198.1"/>
    <property type="molecule type" value="Genomic_DNA"/>
</dbReference>
<feature type="domain" description="Hemerythrin-like" evidence="1">
    <location>
        <begin position="23"/>
        <end position="143"/>
    </location>
</feature>
<dbReference type="CDD" id="cd12108">
    <property type="entry name" value="Hr-like"/>
    <property type="match status" value="1"/>
</dbReference>